<protein>
    <submittedName>
        <fullName evidence="1">Uncharacterized protein</fullName>
    </submittedName>
</protein>
<dbReference type="AlphaFoldDB" id="B2JL13"/>
<proteinExistence type="predicted"/>
<dbReference type="STRING" id="391038.Bphy_3388"/>
<organism evidence="1 2">
    <name type="scientific">Paraburkholderia phymatum (strain DSM 17167 / CIP 108236 / LMG 21445 / STM815)</name>
    <name type="common">Burkholderia phymatum</name>
    <dbReference type="NCBI Taxonomy" id="391038"/>
    <lineage>
        <taxon>Bacteria</taxon>
        <taxon>Pseudomonadati</taxon>
        <taxon>Pseudomonadota</taxon>
        <taxon>Betaproteobacteria</taxon>
        <taxon>Burkholderiales</taxon>
        <taxon>Burkholderiaceae</taxon>
        <taxon>Paraburkholderia</taxon>
    </lineage>
</organism>
<name>B2JL13_PARP8</name>
<gene>
    <name evidence="1" type="ordered locus">Bphy_3388</name>
</gene>
<dbReference type="RefSeq" id="WP_012402715.1">
    <property type="nucleotide sequence ID" value="NC_010623.1"/>
</dbReference>
<dbReference type="Proteomes" id="UP000001192">
    <property type="component" value="Chromosome 2"/>
</dbReference>
<dbReference type="EMBL" id="CP001044">
    <property type="protein sequence ID" value="ACC72542.1"/>
    <property type="molecule type" value="Genomic_DNA"/>
</dbReference>
<reference evidence="2" key="1">
    <citation type="journal article" date="2014" name="Stand. Genomic Sci.">
        <title>Complete genome sequence of Burkholderia phymatum STM815(T), a broad host range and efficient nitrogen-fixing symbiont of Mimosa species.</title>
        <authorList>
            <person name="Moulin L."/>
            <person name="Klonowska A."/>
            <person name="Caroline B."/>
            <person name="Booth K."/>
            <person name="Vriezen J.A."/>
            <person name="Melkonian R."/>
            <person name="James E.K."/>
            <person name="Young J.P."/>
            <person name="Bena G."/>
            <person name="Hauser L."/>
            <person name="Land M."/>
            <person name="Kyrpides N."/>
            <person name="Bruce D."/>
            <person name="Chain P."/>
            <person name="Copeland A."/>
            <person name="Pitluck S."/>
            <person name="Woyke T."/>
            <person name="Lizotte-Waniewski M."/>
            <person name="Bristow J."/>
            <person name="Riley M."/>
        </authorList>
    </citation>
    <scope>NUCLEOTIDE SEQUENCE [LARGE SCALE GENOMIC DNA]</scope>
    <source>
        <strain evidence="2">DSM 17167 / CIP 108236 / LMG 21445 / STM815</strain>
    </source>
</reference>
<dbReference type="OrthoDB" id="9134141at2"/>
<evidence type="ECO:0000313" key="1">
    <source>
        <dbReference type="EMBL" id="ACC72542.1"/>
    </source>
</evidence>
<keyword evidence="2" id="KW-1185">Reference proteome</keyword>
<dbReference type="HOGENOM" id="CLU_2166245_0_0_4"/>
<dbReference type="eggNOG" id="ENOG5030KUM">
    <property type="taxonomic scope" value="Bacteria"/>
</dbReference>
<accession>B2JL13</accession>
<evidence type="ECO:0000313" key="2">
    <source>
        <dbReference type="Proteomes" id="UP000001192"/>
    </source>
</evidence>
<dbReference type="KEGG" id="bph:Bphy_3388"/>
<sequence>MTDLSQPVRAFDLTLASETVETECFGAVTISDIGADGIERIASHMREAGLSDDREMARQLLCESASGPNGERFTAEGLAHMPARAFRDRIKLLTAAMRVNGLSQVDVEKA</sequence>